<keyword evidence="4 6" id="KW-0067">ATP-binding</keyword>
<keyword evidence="7" id="KW-1185">Reference proteome</keyword>
<dbReference type="InterPro" id="IPR003439">
    <property type="entry name" value="ABC_transporter-like_ATP-bd"/>
</dbReference>
<dbReference type="STRING" id="463014.BAU07_11405"/>
<dbReference type="PROSITE" id="PS50893">
    <property type="entry name" value="ABC_TRANSPORTER_2"/>
    <property type="match status" value="1"/>
</dbReference>
<keyword evidence="1" id="KW-0813">Transport</keyword>
<dbReference type="CDD" id="cd03219">
    <property type="entry name" value="ABC_Mj1267_LivG_branched"/>
    <property type="match status" value="1"/>
</dbReference>
<dbReference type="PANTHER" id="PTHR45772">
    <property type="entry name" value="CONSERVED COMPONENT OF ABC TRANSPORTER FOR NATURAL AMINO ACIDS-RELATED"/>
    <property type="match status" value="1"/>
</dbReference>
<reference evidence="6 7" key="1">
    <citation type="submission" date="2016-06" db="EMBL/GenBank/DDBJ databases">
        <title>Complete genome sequences of Bordetella bronchialis and Bordetella flabilis.</title>
        <authorList>
            <person name="LiPuma J.J."/>
            <person name="Spilker T."/>
        </authorList>
    </citation>
    <scope>NUCLEOTIDE SEQUENCE [LARGE SCALE GENOMIC DNA]</scope>
    <source>
        <strain evidence="6 7">AU10664</strain>
    </source>
</reference>
<dbReference type="OrthoDB" id="9781337at2"/>
<dbReference type="Pfam" id="PF00005">
    <property type="entry name" value="ABC_tran"/>
    <property type="match status" value="1"/>
</dbReference>
<keyword evidence="2" id="KW-1003">Cell membrane</keyword>
<dbReference type="GO" id="GO:0005886">
    <property type="term" value="C:plasma membrane"/>
    <property type="evidence" value="ECO:0007669"/>
    <property type="project" value="TreeGrafter"/>
</dbReference>
<organism evidence="6 7">
    <name type="scientific">Bordetella flabilis</name>
    <dbReference type="NCBI Taxonomy" id="463014"/>
    <lineage>
        <taxon>Bacteria</taxon>
        <taxon>Pseudomonadati</taxon>
        <taxon>Pseudomonadota</taxon>
        <taxon>Betaproteobacteria</taxon>
        <taxon>Burkholderiales</taxon>
        <taxon>Alcaligenaceae</taxon>
        <taxon>Bordetella</taxon>
    </lineage>
</organism>
<feature type="domain" description="ABC transporter" evidence="5">
    <location>
        <begin position="9"/>
        <end position="257"/>
    </location>
</feature>
<dbReference type="GO" id="GO:0005524">
    <property type="term" value="F:ATP binding"/>
    <property type="evidence" value="ECO:0007669"/>
    <property type="project" value="UniProtKB-KW"/>
</dbReference>
<dbReference type="AlphaFoldDB" id="A0A193GC86"/>
<dbReference type="InterPro" id="IPR003593">
    <property type="entry name" value="AAA+_ATPase"/>
</dbReference>
<dbReference type="SMART" id="SM00382">
    <property type="entry name" value="AAA"/>
    <property type="match status" value="1"/>
</dbReference>
<keyword evidence="3" id="KW-0547">Nucleotide-binding</keyword>
<dbReference type="InterPro" id="IPR032823">
    <property type="entry name" value="BCA_ABC_TP_C"/>
</dbReference>
<keyword evidence="2" id="KW-0472">Membrane</keyword>
<proteinExistence type="predicted"/>
<dbReference type="EMBL" id="CP016172">
    <property type="protein sequence ID" value="ANN77632.1"/>
    <property type="molecule type" value="Genomic_DNA"/>
</dbReference>
<dbReference type="GO" id="GO:0016887">
    <property type="term" value="F:ATP hydrolysis activity"/>
    <property type="evidence" value="ECO:0007669"/>
    <property type="project" value="InterPro"/>
</dbReference>
<evidence type="ECO:0000256" key="3">
    <source>
        <dbReference type="ARBA" id="ARBA00022741"/>
    </source>
</evidence>
<dbReference type="InterPro" id="IPR051120">
    <property type="entry name" value="ABC_AA/LPS_Transport"/>
</dbReference>
<dbReference type="Pfam" id="PF12399">
    <property type="entry name" value="BCA_ABC_TP_C"/>
    <property type="match status" value="1"/>
</dbReference>
<accession>A0A193GC86</accession>
<evidence type="ECO:0000256" key="2">
    <source>
        <dbReference type="ARBA" id="ARBA00022475"/>
    </source>
</evidence>
<evidence type="ECO:0000313" key="6">
    <source>
        <dbReference type="EMBL" id="ANN77632.1"/>
    </source>
</evidence>
<evidence type="ECO:0000259" key="5">
    <source>
        <dbReference type="PROSITE" id="PS50893"/>
    </source>
</evidence>
<dbReference type="FunFam" id="3.40.50.300:FF:000421">
    <property type="entry name" value="Branched-chain amino acid ABC transporter ATP-binding protein"/>
    <property type="match status" value="1"/>
</dbReference>
<evidence type="ECO:0000256" key="4">
    <source>
        <dbReference type="ARBA" id="ARBA00022840"/>
    </source>
</evidence>
<dbReference type="Proteomes" id="UP000091926">
    <property type="component" value="Chromosome"/>
</dbReference>
<dbReference type="Gene3D" id="3.40.50.300">
    <property type="entry name" value="P-loop containing nucleotide triphosphate hydrolases"/>
    <property type="match status" value="1"/>
</dbReference>
<dbReference type="PANTHER" id="PTHR45772:SF4">
    <property type="entry name" value="ABC TRANSPORTER ATP-BINDING PROTEIN"/>
    <property type="match status" value="1"/>
</dbReference>
<sequence>MIPSSSPLLEVRALSRSFGGLAALRDLSFSVSQGDIVGLIGPNGAGKTTAFNVISGAMPATSGEVRFAGTDLTKGPSSRSVAAGLARTFQSTATYAQSSVADNVYRGMLSRIRQSALRRLTGRTEHLLDSSEVPAEIDAILDMLDLRPWRDAAAGSLAYGLQKKLGIAVALAARPRMLLLDEPAAGLNHEECNELGRLLRRLQSEHGLTLLLVEHHMALVMDLCHRIVVLVQGEKIAEGTPAQVRENPAVIEAYLGAPDYAHA</sequence>
<dbReference type="SUPFAM" id="SSF52540">
    <property type="entry name" value="P-loop containing nucleoside triphosphate hydrolases"/>
    <property type="match status" value="1"/>
</dbReference>
<dbReference type="InterPro" id="IPR027417">
    <property type="entry name" value="P-loop_NTPase"/>
</dbReference>
<name>A0A193GC86_9BORD</name>
<protein>
    <submittedName>
        <fullName evidence="6">ABC transporter ATP-binding protein</fullName>
    </submittedName>
</protein>
<evidence type="ECO:0000313" key="7">
    <source>
        <dbReference type="Proteomes" id="UP000091926"/>
    </source>
</evidence>
<gene>
    <name evidence="6" type="ORF">BAU07_11405</name>
</gene>
<dbReference type="KEGG" id="bfz:BAU07_11405"/>
<dbReference type="RefSeq" id="WP_066657498.1">
    <property type="nucleotide sequence ID" value="NZ_CBCSCL010000006.1"/>
</dbReference>
<evidence type="ECO:0000256" key="1">
    <source>
        <dbReference type="ARBA" id="ARBA00022448"/>
    </source>
</evidence>